<name>A0A974BKF4_SEDHY</name>
<organism evidence="4 5">
    <name type="scientific">Sedimentibacter hydroxybenzoicus DSM 7310</name>
    <dbReference type="NCBI Taxonomy" id="1123245"/>
    <lineage>
        <taxon>Bacteria</taxon>
        <taxon>Bacillati</taxon>
        <taxon>Bacillota</taxon>
        <taxon>Tissierellia</taxon>
        <taxon>Sedimentibacter</taxon>
    </lineage>
</organism>
<sequence length="348" mass="40976">MGGVCLLMNDISVKFYIIVPVYNSELYLEKCLESILFQTYTNWEAIIVDDNSKDGSFKVLKDYSKKDQRFKVFANSVNQGPGITRNNAIEHVVNNYDRNRSFNYIVFLDSDDWVDKNYLETLAKNIIINKPEVIFIDVIQENDNGNFIKNQNMSLYKGKDKDTIIRYQMTGKIPWGGVRKVVSVDHIESKNIRYTNDSIGEEAIYSFKLLHTAKRISFCKDTNYHYVVHRDSQSRSFNEDPYKPIYLKLKKVLDEMNVYEYYSRTYNSFVYTSVIVSIYRHVAYYGVKKANKYAKEAIKNFRDEYEYDIDYDSLEKRVKVLIPIAKLNLYWVIVMIAYAKNLISKKID</sequence>
<dbReference type="EMBL" id="JACBNQ010000010">
    <property type="protein sequence ID" value="NYB74506.1"/>
    <property type="molecule type" value="Genomic_DNA"/>
</dbReference>
<gene>
    <name evidence="4" type="ORF">HZF24_10200</name>
</gene>
<evidence type="ECO:0000313" key="5">
    <source>
        <dbReference type="Proteomes" id="UP000611629"/>
    </source>
</evidence>
<dbReference type="SUPFAM" id="SSF53448">
    <property type="entry name" value="Nucleotide-diphospho-sugar transferases"/>
    <property type="match status" value="1"/>
</dbReference>
<dbReference type="Proteomes" id="UP000611629">
    <property type="component" value="Unassembled WGS sequence"/>
</dbReference>
<keyword evidence="2" id="KW-0808">Transferase</keyword>
<evidence type="ECO:0000256" key="2">
    <source>
        <dbReference type="ARBA" id="ARBA00022679"/>
    </source>
</evidence>
<dbReference type="CDD" id="cd00761">
    <property type="entry name" value="Glyco_tranf_GTA_type"/>
    <property type="match status" value="1"/>
</dbReference>
<evidence type="ECO:0000313" key="4">
    <source>
        <dbReference type="EMBL" id="NYB74506.1"/>
    </source>
</evidence>
<feature type="domain" description="Glycosyltransferase 2-like" evidence="3">
    <location>
        <begin position="17"/>
        <end position="173"/>
    </location>
</feature>
<reference evidence="4" key="1">
    <citation type="submission" date="2020-07" db="EMBL/GenBank/DDBJ databases">
        <title>Genomic analysis of a strain of Sedimentibacter Hydroxybenzoicus DSM7310.</title>
        <authorList>
            <person name="Ma S."/>
        </authorList>
    </citation>
    <scope>NUCLEOTIDE SEQUENCE</scope>
    <source>
        <strain evidence="4">DSM 7310</strain>
    </source>
</reference>
<evidence type="ECO:0000259" key="3">
    <source>
        <dbReference type="Pfam" id="PF00535"/>
    </source>
</evidence>
<dbReference type="GO" id="GO:0016757">
    <property type="term" value="F:glycosyltransferase activity"/>
    <property type="evidence" value="ECO:0007669"/>
    <property type="project" value="UniProtKB-KW"/>
</dbReference>
<dbReference type="Gene3D" id="3.90.550.10">
    <property type="entry name" value="Spore Coat Polysaccharide Biosynthesis Protein SpsA, Chain A"/>
    <property type="match status" value="1"/>
</dbReference>
<accession>A0A974BKF4</accession>
<evidence type="ECO:0000256" key="1">
    <source>
        <dbReference type="ARBA" id="ARBA00022676"/>
    </source>
</evidence>
<keyword evidence="5" id="KW-1185">Reference proteome</keyword>
<dbReference type="PANTHER" id="PTHR22916:SF51">
    <property type="entry name" value="GLYCOSYLTRANSFERASE EPSH-RELATED"/>
    <property type="match status" value="1"/>
</dbReference>
<dbReference type="AlphaFoldDB" id="A0A974BKF4"/>
<dbReference type="InterPro" id="IPR029044">
    <property type="entry name" value="Nucleotide-diphossugar_trans"/>
</dbReference>
<dbReference type="PANTHER" id="PTHR22916">
    <property type="entry name" value="GLYCOSYLTRANSFERASE"/>
    <property type="match status" value="1"/>
</dbReference>
<keyword evidence="1" id="KW-0328">Glycosyltransferase</keyword>
<dbReference type="Pfam" id="PF00535">
    <property type="entry name" value="Glycos_transf_2"/>
    <property type="match status" value="1"/>
</dbReference>
<comment type="caution">
    <text evidence="4">The sequence shown here is derived from an EMBL/GenBank/DDBJ whole genome shotgun (WGS) entry which is preliminary data.</text>
</comment>
<dbReference type="InterPro" id="IPR001173">
    <property type="entry name" value="Glyco_trans_2-like"/>
</dbReference>
<protein>
    <submittedName>
        <fullName evidence="4">Glycosyltransferase family 2 protein</fullName>
    </submittedName>
</protein>
<proteinExistence type="predicted"/>